<proteinExistence type="inferred from homology"/>
<dbReference type="PANTHER" id="PTHR47165:SF4">
    <property type="entry name" value="OS03G0429900 PROTEIN"/>
    <property type="match status" value="1"/>
</dbReference>
<keyword evidence="2" id="KW-0479">Metal-binding</keyword>
<accession>A0A484L591</accession>
<dbReference type="Pfam" id="PF08646">
    <property type="entry name" value="Rep_fac-A_C"/>
    <property type="match status" value="1"/>
</dbReference>
<keyword evidence="9" id="KW-1185">Reference proteome</keyword>
<protein>
    <recommendedName>
        <fullName evidence="7">Replication factor A C-terminal domain-containing protein</fullName>
    </recommendedName>
</protein>
<dbReference type="GO" id="GO:0003677">
    <property type="term" value="F:DNA binding"/>
    <property type="evidence" value="ECO:0007669"/>
    <property type="project" value="UniProtKB-KW"/>
</dbReference>
<evidence type="ECO:0000256" key="3">
    <source>
        <dbReference type="ARBA" id="ARBA00022771"/>
    </source>
</evidence>
<dbReference type="SUPFAM" id="SSF50249">
    <property type="entry name" value="Nucleic acid-binding proteins"/>
    <property type="match status" value="1"/>
</dbReference>
<dbReference type="InterPro" id="IPR013955">
    <property type="entry name" value="Rep_factor-A_C"/>
</dbReference>
<evidence type="ECO:0000259" key="7">
    <source>
        <dbReference type="Pfam" id="PF08646"/>
    </source>
</evidence>
<dbReference type="GO" id="GO:0008270">
    <property type="term" value="F:zinc ion binding"/>
    <property type="evidence" value="ECO:0007669"/>
    <property type="project" value="UniProtKB-KW"/>
</dbReference>
<dbReference type="PANTHER" id="PTHR47165">
    <property type="entry name" value="OS03G0429900 PROTEIN"/>
    <property type="match status" value="1"/>
</dbReference>
<reference evidence="8 9" key="1">
    <citation type="submission" date="2018-04" db="EMBL/GenBank/DDBJ databases">
        <authorList>
            <person name="Vogel A."/>
        </authorList>
    </citation>
    <scope>NUCLEOTIDE SEQUENCE [LARGE SCALE GENOMIC DNA]</scope>
</reference>
<dbReference type="InterPro" id="IPR012340">
    <property type="entry name" value="NA-bd_OB-fold"/>
</dbReference>
<dbReference type="InterPro" id="IPR047192">
    <property type="entry name" value="Euk_RPA1_DBD_C"/>
</dbReference>
<name>A0A484L591_9ASTE</name>
<evidence type="ECO:0000256" key="4">
    <source>
        <dbReference type="ARBA" id="ARBA00022833"/>
    </source>
</evidence>
<dbReference type="EMBL" id="OOIL02001014">
    <property type="protein sequence ID" value="VFQ71491.1"/>
    <property type="molecule type" value="Genomic_DNA"/>
</dbReference>
<feature type="compositionally biased region" description="Low complexity" evidence="6">
    <location>
        <begin position="276"/>
        <end position="287"/>
    </location>
</feature>
<dbReference type="AlphaFoldDB" id="A0A484L591"/>
<evidence type="ECO:0000256" key="5">
    <source>
        <dbReference type="ARBA" id="ARBA00023125"/>
    </source>
</evidence>
<keyword evidence="5" id="KW-0238">DNA-binding</keyword>
<evidence type="ECO:0000256" key="1">
    <source>
        <dbReference type="ARBA" id="ARBA00005690"/>
    </source>
</evidence>
<sequence>MDCLTQNNQEPVIMVLSFCRPRRYMGTVTVSTAFHVTKMIFDGNSPEVEDFRARLPPQVDDGMGSIVLSSGDSGDQGVIKTTTIKDLLENMKPGPYWILGEIASLNDSSNWCYLGCTECNKKVIPDGDKFKCSGCAVTIPHGVYRYKVSVRVYDHTGHASFLLWDRECKEVLGASAFVLREIMIEKDMDPNFLPLELNRFLGRKGLFHILLKNDVGSPSWTGPRTFGVRSLVTDPKILSKYEHLVVIEDEEADKESEGLWASLEDLSQKVHEVIGSNNPSSSQSVNSKQKRIPGLDENEAVKRELFDEISTSASKKMKKETARD</sequence>
<gene>
    <name evidence="8" type="ORF">CCAM_LOCUS13267</name>
</gene>
<evidence type="ECO:0000256" key="6">
    <source>
        <dbReference type="SAM" id="MobiDB-lite"/>
    </source>
</evidence>
<dbReference type="OrthoDB" id="1751331at2759"/>
<keyword evidence="4" id="KW-0862">Zinc</keyword>
<evidence type="ECO:0000313" key="8">
    <source>
        <dbReference type="EMBL" id="VFQ71491.1"/>
    </source>
</evidence>
<keyword evidence="3" id="KW-0863">Zinc-finger</keyword>
<dbReference type="CDD" id="cd04476">
    <property type="entry name" value="RPA1_DBD_C"/>
    <property type="match status" value="1"/>
</dbReference>
<evidence type="ECO:0000256" key="2">
    <source>
        <dbReference type="ARBA" id="ARBA00022723"/>
    </source>
</evidence>
<dbReference type="Gene3D" id="2.40.50.140">
    <property type="entry name" value="Nucleic acid-binding proteins"/>
    <property type="match status" value="1"/>
</dbReference>
<feature type="domain" description="Replication factor A C-terminal" evidence="7">
    <location>
        <begin position="108"/>
        <end position="186"/>
    </location>
</feature>
<organism evidence="8 9">
    <name type="scientific">Cuscuta campestris</name>
    <dbReference type="NCBI Taxonomy" id="132261"/>
    <lineage>
        <taxon>Eukaryota</taxon>
        <taxon>Viridiplantae</taxon>
        <taxon>Streptophyta</taxon>
        <taxon>Embryophyta</taxon>
        <taxon>Tracheophyta</taxon>
        <taxon>Spermatophyta</taxon>
        <taxon>Magnoliopsida</taxon>
        <taxon>eudicotyledons</taxon>
        <taxon>Gunneridae</taxon>
        <taxon>Pentapetalae</taxon>
        <taxon>asterids</taxon>
        <taxon>lamiids</taxon>
        <taxon>Solanales</taxon>
        <taxon>Convolvulaceae</taxon>
        <taxon>Cuscuteae</taxon>
        <taxon>Cuscuta</taxon>
        <taxon>Cuscuta subgen. Grammica</taxon>
        <taxon>Cuscuta sect. Cleistogrammica</taxon>
    </lineage>
</organism>
<dbReference type="Proteomes" id="UP000595140">
    <property type="component" value="Unassembled WGS sequence"/>
</dbReference>
<feature type="region of interest" description="Disordered" evidence="6">
    <location>
        <begin position="273"/>
        <end position="299"/>
    </location>
</feature>
<comment type="similarity">
    <text evidence="1">Belongs to the replication factor A protein 1 family.</text>
</comment>
<evidence type="ECO:0000313" key="9">
    <source>
        <dbReference type="Proteomes" id="UP000595140"/>
    </source>
</evidence>